<dbReference type="InterPro" id="IPR036390">
    <property type="entry name" value="WH_DNA-bd_sf"/>
</dbReference>
<dbReference type="EMBL" id="CP002281">
    <property type="protein sequence ID" value="ADO81884.1"/>
    <property type="molecule type" value="Genomic_DNA"/>
</dbReference>
<dbReference type="HOGENOM" id="CLU_111585_5_0_0"/>
<dbReference type="InterPro" id="IPR002577">
    <property type="entry name" value="HTH_HxlR"/>
</dbReference>
<evidence type="ECO:0000256" key="1">
    <source>
        <dbReference type="ARBA" id="ARBA00023015"/>
    </source>
</evidence>
<evidence type="ECO:0000256" key="2">
    <source>
        <dbReference type="ARBA" id="ARBA00023125"/>
    </source>
</evidence>
<evidence type="ECO:0000313" key="5">
    <source>
        <dbReference type="EMBL" id="ADO81884.1"/>
    </source>
</evidence>
<keyword evidence="1" id="KW-0805">Transcription regulation</keyword>
<dbReference type="eggNOG" id="COG1733">
    <property type="taxonomic scope" value="Bacteria"/>
</dbReference>
<evidence type="ECO:0000313" key="6">
    <source>
        <dbReference type="Proteomes" id="UP000006875"/>
    </source>
</evidence>
<dbReference type="PROSITE" id="PS51118">
    <property type="entry name" value="HTH_HXLR"/>
    <property type="match status" value="1"/>
</dbReference>
<dbReference type="InterPro" id="IPR036388">
    <property type="entry name" value="WH-like_DNA-bd_sf"/>
</dbReference>
<evidence type="ECO:0000256" key="3">
    <source>
        <dbReference type="ARBA" id="ARBA00023163"/>
    </source>
</evidence>
<keyword evidence="6" id="KW-1185">Reference proteome</keyword>
<gene>
    <name evidence="5" type="ordered locus">Ilyop_0095</name>
</gene>
<keyword evidence="3" id="KW-0804">Transcription</keyword>
<evidence type="ECO:0000259" key="4">
    <source>
        <dbReference type="PROSITE" id="PS51118"/>
    </source>
</evidence>
<dbReference type="CDD" id="cd00090">
    <property type="entry name" value="HTH_ARSR"/>
    <property type="match status" value="1"/>
</dbReference>
<dbReference type="AlphaFoldDB" id="E3H6J9"/>
<dbReference type="GO" id="GO:0003677">
    <property type="term" value="F:DNA binding"/>
    <property type="evidence" value="ECO:0007669"/>
    <property type="project" value="UniProtKB-KW"/>
</dbReference>
<proteinExistence type="predicted"/>
<dbReference type="InterPro" id="IPR011991">
    <property type="entry name" value="ArsR-like_HTH"/>
</dbReference>
<dbReference type="PANTHER" id="PTHR33204:SF29">
    <property type="entry name" value="TRANSCRIPTIONAL REGULATOR"/>
    <property type="match status" value="1"/>
</dbReference>
<keyword evidence="2" id="KW-0238">DNA-binding</keyword>
<protein>
    <submittedName>
        <fullName evidence="5">Transcriptional regulator, HxlR family</fullName>
    </submittedName>
</protein>
<organism evidence="5 6">
    <name type="scientific">Ilyobacter polytropus (strain ATCC 51220 / DSM 2926 / LMG 16218 / CuHBu1)</name>
    <dbReference type="NCBI Taxonomy" id="572544"/>
    <lineage>
        <taxon>Bacteria</taxon>
        <taxon>Fusobacteriati</taxon>
        <taxon>Fusobacteriota</taxon>
        <taxon>Fusobacteriia</taxon>
        <taxon>Fusobacteriales</taxon>
        <taxon>Fusobacteriaceae</taxon>
        <taxon>Ilyobacter</taxon>
    </lineage>
</organism>
<dbReference type="STRING" id="572544.Ilyop_0095"/>
<name>E3H6J9_ILYPC</name>
<dbReference type="Proteomes" id="UP000006875">
    <property type="component" value="Chromosome"/>
</dbReference>
<dbReference type="PANTHER" id="PTHR33204">
    <property type="entry name" value="TRANSCRIPTIONAL REGULATOR, MARR FAMILY"/>
    <property type="match status" value="1"/>
</dbReference>
<feature type="domain" description="HTH hxlR-type" evidence="4">
    <location>
        <begin position="22"/>
        <end position="120"/>
    </location>
</feature>
<reference evidence="5 6" key="1">
    <citation type="journal article" date="2010" name="Stand. Genomic Sci.">
        <title>Complete genome sequence of Ilyobacter polytropus type strain (CuHbu1).</title>
        <authorList>
            <person name="Sikorski J."/>
            <person name="Chertkov O."/>
            <person name="Lapidus A."/>
            <person name="Nolan M."/>
            <person name="Lucas S."/>
            <person name="Del Rio T.G."/>
            <person name="Tice H."/>
            <person name="Cheng J.F."/>
            <person name="Tapia R."/>
            <person name="Han C."/>
            <person name="Goodwin L."/>
            <person name="Pitluck S."/>
            <person name="Liolios K."/>
            <person name="Ivanova N."/>
            <person name="Mavromatis K."/>
            <person name="Mikhailova N."/>
            <person name="Pati A."/>
            <person name="Chen A."/>
            <person name="Palaniappan K."/>
            <person name="Land M."/>
            <person name="Hauser L."/>
            <person name="Chang Y.J."/>
            <person name="Jeffries C.D."/>
            <person name="Brambilla E."/>
            <person name="Yasawong M."/>
            <person name="Rohde M."/>
            <person name="Pukall R."/>
            <person name="Spring S."/>
            <person name="Goker M."/>
            <person name="Woyke T."/>
            <person name="Bristow J."/>
            <person name="Eisen J.A."/>
            <person name="Markowitz V."/>
            <person name="Hugenholtz P."/>
            <person name="Kyrpides N.C."/>
            <person name="Klenk H.P."/>
        </authorList>
    </citation>
    <scope>NUCLEOTIDE SEQUENCE [LARGE SCALE GENOMIC DNA]</scope>
    <source>
        <strain evidence="6">ATCC 51220 / DSM 2926 / LMG 16218 / CuHBu1</strain>
    </source>
</reference>
<dbReference type="Gene3D" id="1.10.10.10">
    <property type="entry name" value="Winged helix-like DNA-binding domain superfamily/Winged helix DNA-binding domain"/>
    <property type="match status" value="1"/>
</dbReference>
<dbReference type="Pfam" id="PF01638">
    <property type="entry name" value="HxlR"/>
    <property type="match status" value="1"/>
</dbReference>
<dbReference type="SUPFAM" id="SSF46785">
    <property type="entry name" value="Winged helix' DNA-binding domain"/>
    <property type="match status" value="1"/>
</dbReference>
<dbReference type="KEGG" id="ipo:Ilyop_0095"/>
<sequence>MEQLMQECKECKVIEELRSKLCSVCLTQRLIRGKWKILIIFLLKDGALRFSHIKKSIPKVTQAYLSSQLKELEATGIIVRHSYNQVPPKVEYYLTDEGKSFIEVIDNMHFWGVDYINKNLKK</sequence>
<accession>E3H6J9</accession>